<dbReference type="GO" id="GO:0004438">
    <property type="term" value="F:phosphatidylinositol-3-phosphate phosphatase activity"/>
    <property type="evidence" value="ECO:0007669"/>
    <property type="project" value="TreeGrafter"/>
</dbReference>
<evidence type="ECO:0000259" key="6">
    <source>
        <dbReference type="PROSITE" id="PS51339"/>
    </source>
</evidence>
<dbReference type="GeneID" id="68099899"/>
<evidence type="ECO:0000256" key="5">
    <source>
        <dbReference type="SAM" id="MobiDB-lite"/>
    </source>
</evidence>
<dbReference type="CDD" id="cd14507">
    <property type="entry name" value="PTP-MTM-like"/>
    <property type="match status" value="1"/>
</dbReference>
<feature type="active site" description="Phosphocysteine intermediate" evidence="2">
    <location>
        <position position="603"/>
    </location>
</feature>
<proteinExistence type="inferred from homology"/>
<organism evidence="7 8">
    <name type="scientific">Naegleria lovaniensis</name>
    <name type="common">Amoeba</name>
    <dbReference type="NCBI Taxonomy" id="51637"/>
    <lineage>
        <taxon>Eukaryota</taxon>
        <taxon>Discoba</taxon>
        <taxon>Heterolobosea</taxon>
        <taxon>Tetramitia</taxon>
        <taxon>Eutetramitia</taxon>
        <taxon>Vahlkampfiidae</taxon>
        <taxon>Naegleria</taxon>
    </lineage>
</organism>
<dbReference type="InterPro" id="IPR029021">
    <property type="entry name" value="Prot-tyrosine_phosphatase-like"/>
</dbReference>
<feature type="compositionally biased region" description="Low complexity" evidence="5">
    <location>
        <begin position="70"/>
        <end position="95"/>
    </location>
</feature>
<feature type="compositionally biased region" description="Polar residues" evidence="5">
    <location>
        <begin position="983"/>
        <end position="1011"/>
    </location>
</feature>
<evidence type="ECO:0000256" key="2">
    <source>
        <dbReference type="PIRSR" id="PIRSR630564-1"/>
    </source>
</evidence>
<feature type="compositionally biased region" description="Polar residues" evidence="5">
    <location>
        <begin position="108"/>
        <end position="125"/>
    </location>
</feature>
<dbReference type="Proteomes" id="UP000816034">
    <property type="component" value="Unassembled WGS sequence"/>
</dbReference>
<feature type="binding site" evidence="3">
    <location>
        <begin position="603"/>
        <end position="609"/>
    </location>
    <ligand>
        <name>substrate</name>
    </ligand>
</feature>
<feature type="compositionally biased region" description="Polar residues" evidence="5">
    <location>
        <begin position="49"/>
        <end position="69"/>
    </location>
</feature>
<dbReference type="GO" id="GO:0046856">
    <property type="term" value="P:phosphatidylinositol dephosphorylation"/>
    <property type="evidence" value="ECO:0007669"/>
    <property type="project" value="TreeGrafter"/>
</dbReference>
<dbReference type="PROSITE" id="PS51339">
    <property type="entry name" value="PPASE_MYOTUBULARIN"/>
    <property type="match status" value="1"/>
</dbReference>
<feature type="region of interest" description="Disordered" evidence="5">
    <location>
        <begin position="969"/>
        <end position="1011"/>
    </location>
</feature>
<comment type="similarity">
    <text evidence="1">Belongs to the protein-tyrosine phosphatase family. Non-receptor class myotubularin subfamily.</text>
</comment>
<name>A0AA88GLF6_NAELO</name>
<evidence type="ECO:0000313" key="8">
    <source>
        <dbReference type="Proteomes" id="UP000816034"/>
    </source>
</evidence>
<sequence length="1011" mass="115068">MKRFFASNSETTAAALTNDADDDDESTLSASQDAYSDDGGATAVMKHPLSSSTTTTNNIPHQNHSQNNIPHSESVSSLPPPHHSNNNSSHQRQSSDLQGIDELRPSRSENNISSSNHFTSVQDSSGMNTSILSSSIINNYYGSHLNLTSNSNLVSNNNNNNQQDMKMSKVQLNPTLLPGEEIIDKDTLVYEWNGHTAPSRIAWHQGVLFLTNYRIIFKPSTTSTYDDIPQQFEGSDVPLCTIHKLEKVGGKTNSTKDFSYLIEIWTKSFQHIRFAFVPSRGTRGRVFKYIRADLSPFEFFAFKYKLNVNPNSTNSAMANSTTNPANNNGSNPSQIASSSSNDTLSSIPSSLSTNNTNTFINGWQVYDLVKEFTRQGVFVSTIATNASLAHRQIKTPPSNVKQPHWRICSLNQGYKICDTYPSQFLVPCNLSDEEVKAAAEFRSRGRIPVLSWYDPESQLSLTRSAQPMIGLNITGKITKKHIGDYRTIESIMQASDKTQQRLMIVDLRPRANAEANRVIKGAGYEKNYKNCELRFMNIENIHVVRNSFARLADICHDFGGVELNWYSKVESTLWLEHLRSILMAAHFCVDVFFRERTSILTHCSDGWDRTSQVVCLFQIMVDPYCRTIEGFAVLIEKEWCSFGHQFQKRVGHGSRQTFFTDERGPIFVQFVDCVYQMMRQHPTAFEFNELFLIFLLDNLYSCRFGTFLFDNEKERARNKVFEKTHSIWTYLLNRNIVAEYEGCGTNYLNPFYDPENTTYTIYPDLRHSSIQLWSTYWLRYAKDPAGYEYFGYTPLHTLQIRANEIIADMNRMQEIKLLSESKNEATVQTFQREFKNMWEEIQKLKKKNEELEEKYKHDTEALIDICDKQKEELSLYSRTSSTDQILESIKKKEKTPVKEKEESTPISNSNLETNKSNEVEQLKEKVSQLQLELLNSTKPGTSVANGGNNSQSEIEKLKSYITHLEETISVLKSPKPSSPLPSAGTTHSPASSPNNPQQFGTVNKLWRSTQQ</sequence>
<dbReference type="InterPro" id="IPR004182">
    <property type="entry name" value="GRAM"/>
</dbReference>
<protein>
    <recommendedName>
        <fullName evidence="6">Myotubularin phosphatase domain-containing protein</fullName>
    </recommendedName>
</protein>
<dbReference type="InterPro" id="IPR010569">
    <property type="entry name" value="Myotubularin-like_Pase_dom"/>
</dbReference>
<feature type="compositionally biased region" description="Low complexity" evidence="5">
    <location>
        <begin position="328"/>
        <end position="341"/>
    </location>
</feature>
<evidence type="ECO:0000313" key="7">
    <source>
        <dbReference type="EMBL" id="KAG2379306.1"/>
    </source>
</evidence>
<dbReference type="EMBL" id="PYSW02000029">
    <property type="protein sequence ID" value="KAG2379306.1"/>
    <property type="molecule type" value="Genomic_DNA"/>
</dbReference>
<keyword evidence="8" id="KW-1185">Reference proteome</keyword>
<feature type="region of interest" description="Disordered" evidence="5">
    <location>
        <begin position="890"/>
        <end position="922"/>
    </location>
</feature>
<feature type="coiled-coil region" evidence="4">
    <location>
        <begin position="834"/>
        <end position="861"/>
    </location>
</feature>
<dbReference type="Gene3D" id="2.30.29.30">
    <property type="entry name" value="Pleckstrin-homology domain (PH domain)/Phosphotyrosine-binding domain (PTB)"/>
    <property type="match status" value="1"/>
</dbReference>
<comment type="caution">
    <text evidence="7">The sequence shown here is derived from an EMBL/GenBank/DDBJ whole genome shotgun (WGS) entry which is preliminary data.</text>
</comment>
<feature type="domain" description="Myotubularin phosphatase" evidence="6">
    <location>
        <begin position="362"/>
        <end position="777"/>
    </location>
</feature>
<feature type="region of interest" description="Disordered" evidence="5">
    <location>
        <begin position="315"/>
        <end position="342"/>
    </location>
</feature>
<dbReference type="SUPFAM" id="SSF52799">
    <property type="entry name" value="(Phosphotyrosine protein) phosphatases II"/>
    <property type="match status" value="1"/>
</dbReference>
<feature type="region of interest" description="Disordered" evidence="5">
    <location>
        <begin position="1"/>
        <end position="125"/>
    </location>
</feature>
<dbReference type="PANTHER" id="PTHR10807:SF128">
    <property type="entry name" value="PHOSPHATIDYLINOSITOL-3,5-BISPHOSPHATE 3-PHOSPHATASE"/>
    <property type="match status" value="1"/>
</dbReference>
<feature type="compositionally biased region" description="Basic and acidic residues" evidence="5">
    <location>
        <begin position="890"/>
        <end position="903"/>
    </location>
</feature>
<feature type="binding site" evidence="3">
    <location>
        <begin position="540"/>
        <end position="541"/>
    </location>
    <ligand>
        <name>substrate</name>
    </ligand>
</feature>
<accession>A0AA88GLF6</accession>
<gene>
    <name evidence="7" type="ORF">C9374_007445</name>
</gene>
<evidence type="ECO:0000256" key="3">
    <source>
        <dbReference type="PIRSR" id="PIRSR630564-2"/>
    </source>
</evidence>
<dbReference type="RefSeq" id="XP_044546568.1">
    <property type="nucleotide sequence ID" value="XM_044697411.1"/>
</dbReference>
<feature type="compositionally biased region" description="Polar residues" evidence="5">
    <location>
        <begin position="315"/>
        <end position="327"/>
    </location>
</feature>
<dbReference type="AlphaFoldDB" id="A0AA88GLF6"/>
<dbReference type="GO" id="GO:0016020">
    <property type="term" value="C:membrane"/>
    <property type="evidence" value="ECO:0007669"/>
    <property type="project" value="TreeGrafter"/>
</dbReference>
<keyword evidence="4" id="KW-0175">Coiled coil</keyword>
<dbReference type="InterPro" id="IPR030564">
    <property type="entry name" value="Myotubularin"/>
</dbReference>
<dbReference type="InterPro" id="IPR011993">
    <property type="entry name" value="PH-like_dom_sf"/>
</dbReference>
<reference evidence="7 8" key="1">
    <citation type="journal article" date="2018" name="BMC Genomics">
        <title>The genome of Naegleria lovaniensis, the basis for a comparative approach to unravel pathogenicity factors of the human pathogenic amoeba N. fowleri.</title>
        <authorList>
            <person name="Liechti N."/>
            <person name="Schurch N."/>
            <person name="Bruggmann R."/>
            <person name="Wittwer M."/>
        </authorList>
    </citation>
    <scope>NUCLEOTIDE SEQUENCE [LARGE SCALE GENOMIC DNA]</scope>
    <source>
        <strain evidence="7 8">ATCC 30569</strain>
    </source>
</reference>
<feature type="binding site" evidence="3">
    <location>
        <begin position="516"/>
        <end position="520"/>
    </location>
    <ligand>
        <name>substrate</name>
    </ligand>
</feature>
<dbReference type="Pfam" id="PF06602">
    <property type="entry name" value="Myotub-related"/>
    <property type="match status" value="1"/>
</dbReference>
<dbReference type="GO" id="GO:0005737">
    <property type="term" value="C:cytoplasm"/>
    <property type="evidence" value="ECO:0007669"/>
    <property type="project" value="TreeGrafter"/>
</dbReference>
<evidence type="ECO:0000256" key="1">
    <source>
        <dbReference type="ARBA" id="ARBA00007471"/>
    </source>
</evidence>
<dbReference type="Pfam" id="PF02893">
    <property type="entry name" value="GRAM"/>
    <property type="match status" value="1"/>
</dbReference>
<evidence type="ECO:0000256" key="4">
    <source>
        <dbReference type="SAM" id="Coils"/>
    </source>
</evidence>
<dbReference type="PANTHER" id="PTHR10807">
    <property type="entry name" value="MYOTUBULARIN-RELATED"/>
    <property type="match status" value="1"/>
</dbReference>
<dbReference type="SUPFAM" id="SSF50729">
    <property type="entry name" value="PH domain-like"/>
    <property type="match status" value="1"/>
</dbReference>